<dbReference type="InParanoid" id="A0A2H3EI79"/>
<keyword evidence="3" id="KW-0964">Secreted</keyword>
<dbReference type="Pfam" id="PF03227">
    <property type="entry name" value="GILT"/>
    <property type="match status" value="1"/>
</dbReference>
<sequence>MLLPLQVLAASFLVQDSQLPLNEDVKVPVHLGVMSRCPDALLCESIFDKVLTRVGGKVDLSLVYVGRLDNSEPDFGVQCKHGPVECAGNVQQLCVAKYATFNQWWEFVQCQNYQGKENIGKPETALKCARSALFEWDGQISQCVGEEASGKGEEGVALLHESVKLGKSMGIEKSCTIFINGREVCIRDETWRNCEEGHTANDFIRQINNEYERINSNGYGRARVDVALPRPRLDLTLF</sequence>
<keyword evidence="4" id="KW-0732">Signal</keyword>
<keyword evidence="7" id="KW-1185">Reference proteome</keyword>
<dbReference type="EMBL" id="KZ293645">
    <property type="protein sequence ID" value="PBL02529.1"/>
    <property type="molecule type" value="Genomic_DNA"/>
</dbReference>
<organism evidence="6 7">
    <name type="scientific">Armillaria gallica</name>
    <name type="common">Bulbous honey fungus</name>
    <name type="synonym">Armillaria bulbosa</name>
    <dbReference type="NCBI Taxonomy" id="47427"/>
    <lineage>
        <taxon>Eukaryota</taxon>
        <taxon>Fungi</taxon>
        <taxon>Dikarya</taxon>
        <taxon>Basidiomycota</taxon>
        <taxon>Agaricomycotina</taxon>
        <taxon>Agaricomycetes</taxon>
        <taxon>Agaricomycetidae</taxon>
        <taxon>Agaricales</taxon>
        <taxon>Marasmiineae</taxon>
        <taxon>Physalacriaceae</taxon>
        <taxon>Armillaria</taxon>
    </lineage>
</organism>
<protein>
    <recommendedName>
        <fullName evidence="8">Gamma interferon inducible lysosomal thiol reductase GILT</fullName>
    </recommendedName>
</protein>
<dbReference type="GO" id="GO:0005576">
    <property type="term" value="C:extracellular region"/>
    <property type="evidence" value="ECO:0007669"/>
    <property type="project" value="UniProtKB-SubCell"/>
</dbReference>
<evidence type="ECO:0000256" key="5">
    <source>
        <dbReference type="ARBA" id="ARBA00023180"/>
    </source>
</evidence>
<dbReference type="STRING" id="47427.A0A2H3EI79"/>
<dbReference type="OMA" id="GPTECIG"/>
<evidence type="ECO:0000313" key="7">
    <source>
        <dbReference type="Proteomes" id="UP000217790"/>
    </source>
</evidence>
<comment type="similarity">
    <text evidence="2">Belongs to the GILT family.</text>
</comment>
<dbReference type="OrthoDB" id="958254at2759"/>
<dbReference type="GO" id="GO:0016671">
    <property type="term" value="F:oxidoreductase activity, acting on a sulfur group of donors, disulfide as acceptor"/>
    <property type="evidence" value="ECO:0007669"/>
    <property type="project" value="InterPro"/>
</dbReference>
<dbReference type="PANTHER" id="PTHR13234">
    <property type="entry name" value="GAMMA-INTERFERON INDUCIBLE LYSOSOMAL THIOL REDUCTASE GILT"/>
    <property type="match status" value="1"/>
</dbReference>
<proteinExistence type="inferred from homology"/>
<keyword evidence="5" id="KW-0325">Glycoprotein</keyword>
<dbReference type="AlphaFoldDB" id="A0A2H3EI79"/>
<evidence type="ECO:0000256" key="2">
    <source>
        <dbReference type="ARBA" id="ARBA00005679"/>
    </source>
</evidence>
<dbReference type="Proteomes" id="UP000217790">
    <property type="component" value="Unassembled WGS sequence"/>
</dbReference>
<dbReference type="PANTHER" id="PTHR13234:SF8">
    <property type="entry name" value="GAMMA-INTERFERON-INDUCIBLE LYSOSOMAL THIOL REDUCTASE"/>
    <property type="match status" value="1"/>
</dbReference>
<dbReference type="InterPro" id="IPR004911">
    <property type="entry name" value="Interferon-induced_GILT"/>
</dbReference>
<evidence type="ECO:0000313" key="6">
    <source>
        <dbReference type="EMBL" id="PBL02529.1"/>
    </source>
</evidence>
<evidence type="ECO:0000256" key="3">
    <source>
        <dbReference type="ARBA" id="ARBA00022525"/>
    </source>
</evidence>
<reference evidence="7" key="1">
    <citation type="journal article" date="2017" name="Nat. Ecol. Evol.">
        <title>Genome expansion and lineage-specific genetic innovations in the forest pathogenic fungi Armillaria.</title>
        <authorList>
            <person name="Sipos G."/>
            <person name="Prasanna A.N."/>
            <person name="Walter M.C."/>
            <person name="O'Connor E."/>
            <person name="Balint B."/>
            <person name="Krizsan K."/>
            <person name="Kiss B."/>
            <person name="Hess J."/>
            <person name="Varga T."/>
            <person name="Slot J."/>
            <person name="Riley R."/>
            <person name="Boka B."/>
            <person name="Rigling D."/>
            <person name="Barry K."/>
            <person name="Lee J."/>
            <person name="Mihaltcheva S."/>
            <person name="LaButti K."/>
            <person name="Lipzen A."/>
            <person name="Waldron R."/>
            <person name="Moloney N.M."/>
            <person name="Sperisen C."/>
            <person name="Kredics L."/>
            <person name="Vagvoelgyi C."/>
            <person name="Patrignani A."/>
            <person name="Fitzpatrick D."/>
            <person name="Nagy I."/>
            <person name="Doyle S."/>
            <person name="Anderson J.B."/>
            <person name="Grigoriev I.V."/>
            <person name="Gueldener U."/>
            <person name="Muensterkoetter M."/>
            <person name="Nagy L.G."/>
        </authorList>
    </citation>
    <scope>NUCLEOTIDE SEQUENCE [LARGE SCALE GENOMIC DNA]</scope>
    <source>
        <strain evidence="7">Ar21-2</strain>
    </source>
</reference>
<accession>A0A2H3EI79</accession>
<evidence type="ECO:0008006" key="8">
    <source>
        <dbReference type="Google" id="ProtNLM"/>
    </source>
</evidence>
<comment type="subcellular location">
    <subcellularLocation>
        <location evidence="1">Secreted</location>
    </subcellularLocation>
</comment>
<gene>
    <name evidence="6" type="ORF">ARMGADRAFT_913933</name>
</gene>
<evidence type="ECO:0000256" key="4">
    <source>
        <dbReference type="ARBA" id="ARBA00022729"/>
    </source>
</evidence>
<evidence type="ECO:0000256" key="1">
    <source>
        <dbReference type="ARBA" id="ARBA00004613"/>
    </source>
</evidence>
<name>A0A2H3EI79_ARMGA</name>